<accession>A0ABQ8TY31</accession>
<reference evidence="1 2" key="1">
    <citation type="journal article" date="2022" name="Allergy">
        <title>Genome assembly and annotation of Periplaneta americana reveal a comprehensive cockroach allergen profile.</title>
        <authorList>
            <person name="Wang L."/>
            <person name="Xiong Q."/>
            <person name="Saelim N."/>
            <person name="Wang L."/>
            <person name="Nong W."/>
            <person name="Wan A.T."/>
            <person name="Shi M."/>
            <person name="Liu X."/>
            <person name="Cao Q."/>
            <person name="Hui J.H.L."/>
            <person name="Sookrung N."/>
            <person name="Leung T.F."/>
            <person name="Tungtrongchitr A."/>
            <person name="Tsui S.K.W."/>
        </authorList>
    </citation>
    <scope>NUCLEOTIDE SEQUENCE [LARGE SCALE GENOMIC DNA]</scope>
    <source>
        <strain evidence="1">PWHHKU_190912</strain>
    </source>
</reference>
<keyword evidence="2" id="KW-1185">Reference proteome</keyword>
<evidence type="ECO:0000313" key="1">
    <source>
        <dbReference type="EMBL" id="KAJ4450587.1"/>
    </source>
</evidence>
<protein>
    <submittedName>
        <fullName evidence="1">Uncharacterized protein</fullName>
    </submittedName>
</protein>
<dbReference type="Proteomes" id="UP001148838">
    <property type="component" value="Unassembled WGS sequence"/>
</dbReference>
<organism evidence="1 2">
    <name type="scientific">Periplaneta americana</name>
    <name type="common">American cockroach</name>
    <name type="synonym">Blatta americana</name>
    <dbReference type="NCBI Taxonomy" id="6978"/>
    <lineage>
        <taxon>Eukaryota</taxon>
        <taxon>Metazoa</taxon>
        <taxon>Ecdysozoa</taxon>
        <taxon>Arthropoda</taxon>
        <taxon>Hexapoda</taxon>
        <taxon>Insecta</taxon>
        <taxon>Pterygota</taxon>
        <taxon>Neoptera</taxon>
        <taxon>Polyneoptera</taxon>
        <taxon>Dictyoptera</taxon>
        <taxon>Blattodea</taxon>
        <taxon>Blattoidea</taxon>
        <taxon>Blattidae</taxon>
        <taxon>Blattinae</taxon>
        <taxon>Periplaneta</taxon>
    </lineage>
</organism>
<comment type="caution">
    <text evidence="1">The sequence shown here is derived from an EMBL/GenBank/DDBJ whole genome shotgun (WGS) entry which is preliminary data.</text>
</comment>
<name>A0ABQ8TY31_PERAM</name>
<evidence type="ECO:0000313" key="2">
    <source>
        <dbReference type="Proteomes" id="UP001148838"/>
    </source>
</evidence>
<sequence>MNSEQSCKQCSICGALRCLRKWSSPEVTAIVGGRLMSRVPSHKRRYGLLDQFLNLQKSIFYYPCATKDKCSSPLLLKKSLVQTLAFPYFDYADILLTDLSSDNKMKLQRAHNLCVRFVSDVRKYDHITPSLEAIEIRRSGRLANFRGYVAVVINYSREGTTAVLEFSVIQSVSQSKQASQANRSSTRVCVRICVSNRRPEFECSGSQLEGPEFECSGPQLEGPEFEYSELSLKMSIQTSRSMTSSGDTRAPPASCSTLTLKKRKRRKCSEKALLRRLVLSVSWKFREKKVFGEDKTRAVAGGNWDILLVTEAVMNLRLPNTLHSGGLRSLLPAGQQVARRRQVLRHSRPAGRARPVRTVFIA</sequence>
<gene>
    <name evidence="1" type="ORF">ANN_02012</name>
</gene>
<proteinExistence type="predicted"/>
<dbReference type="EMBL" id="JAJSOF020000001">
    <property type="protein sequence ID" value="KAJ4450587.1"/>
    <property type="molecule type" value="Genomic_DNA"/>
</dbReference>